<feature type="transmembrane region" description="Helical" evidence="1">
    <location>
        <begin position="134"/>
        <end position="156"/>
    </location>
</feature>
<evidence type="ECO:0000256" key="1">
    <source>
        <dbReference type="SAM" id="Phobius"/>
    </source>
</evidence>
<proteinExistence type="predicted"/>
<organism evidence="2">
    <name type="scientific">uncultured Dysgonomonas sp</name>
    <dbReference type="NCBI Taxonomy" id="206096"/>
    <lineage>
        <taxon>Bacteria</taxon>
        <taxon>Pseudomonadati</taxon>
        <taxon>Bacteroidota</taxon>
        <taxon>Bacteroidia</taxon>
        <taxon>Bacteroidales</taxon>
        <taxon>Dysgonomonadaceae</taxon>
        <taxon>Dysgonomonas</taxon>
        <taxon>environmental samples</taxon>
    </lineage>
</organism>
<dbReference type="AlphaFoldDB" id="A0A212IYM3"/>
<feature type="transmembrane region" description="Helical" evidence="1">
    <location>
        <begin position="50"/>
        <end position="73"/>
    </location>
</feature>
<dbReference type="PANTHER" id="PTHR39165:SF1">
    <property type="entry name" value="DUF456 DOMAIN-CONTAINING PROTEIN"/>
    <property type="match status" value="1"/>
</dbReference>
<name>A0A212IYM3_9BACT</name>
<evidence type="ECO:0008006" key="3">
    <source>
        <dbReference type="Google" id="ProtNLM"/>
    </source>
</evidence>
<keyword evidence="1" id="KW-0812">Transmembrane</keyword>
<dbReference type="PANTHER" id="PTHR39165">
    <property type="entry name" value="IG HYPOTHETICAL 17883"/>
    <property type="match status" value="1"/>
</dbReference>
<gene>
    <name evidence="2" type="ORF">KL86DYS1_10565</name>
</gene>
<dbReference type="InterPro" id="IPR007403">
    <property type="entry name" value="DUF456"/>
</dbReference>
<dbReference type="Pfam" id="PF04306">
    <property type="entry name" value="DUF456"/>
    <property type="match status" value="1"/>
</dbReference>
<dbReference type="EMBL" id="FLUM01000001">
    <property type="protein sequence ID" value="SBV92270.1"/>
    <property type="molecule type" value="Genomic_DNA"/>
</dbReference>
<keyword evidence="1" id="KW-0472">Membrane</keyword>
<feature type="transmembrane region" description="Helical" evidence="1">
    <location>
        <begin position="85"/>
        <end position="114"/>
    </location>
</feature>
<sequence>MAIDIILTIIGAILIITGIVGCIVPVLPGIPLSYAGIFLLHLTSKVEFSTQFLIIWAIVVIIVQILDFYIPVWGTQKFGGGKKGIWGSAVGIIFGLFFLQPFGIILFPFLGAFIGELIDGKEPKPALKAGFGAFIGFMAGTVMKLAVAFILAFYFFKEVIGIFF</sequence>
<feature type="transmembrane region" description="Helical" evidence="1">
    <location>
        <begin position="7"/>
        <end position="30"/>
    </location>
</feature>
<reference evidence="2" key="1">
    <citation type="submission" date="2016-04" db="EMBL/GenBank/DDBJ databases">
        <authorList>
            <person name="Evans L.H."/>
            <person name="Alamgir A."/>
            <person name="Owens N."/>
            <person name="Weber N.D."/>
            <person name="Virtaneva K."/>
            <person name="Barbian K."/>
            <person name="Babar A."/>
            <person name="Rosenke K."/>
        </authorList>
    </citation>
    <scope>NUCLEOTIDE SEQUENCE</scope>
    <source>
        <strain evidence="2">86-1</strain>
    </source>
</reference>
<protein>
    <recommendedName>
        <fullName evidence="3">DUF456 domain-containing protein</fullName>
    </recommendedName>
</protein>
<dbReference type="RefSeq" id="WP_296938460.1">
    <property type="nucleotide sequence ID" value="NZ_LT599032.1"/>
</dbReference>
<evidence type="ECO:0000313" key="2">
    <source>
        <dbReference type="EMBL" id="SBV92270.1"/>
    </source>
</evidence>
<keyword evidence="1" id="KW-1133">Transmembrane helix</keyword>
<accession>A0A212IYM3</accession>